<evidence type="ECO:0000313" key="1">
    <source>
        <dbReference type="EMBL" id="TDD15125.1"/>
    </source>
</evidence>
<accession>A0A4R4WHU2</accession>
<dbReference type="OrthoDB" id="7945987at2"/>
<proteinExistence type="predicted"/>
<name>A0A4R4WHU2_9ACTN</name>
<comment type="caution">
    <text evidence="1">The sequence shown here is derived from an EMBL/GenBank/DDBJ whole genome shotgun (WGS) entry which is preliminary data.</text>
</comment>
<dbReference type="AlphaFoldDB" id="A0A4R4WHU2"/>
<dbReference type="EMBL" id="SMKP01000131">
    <property type="protein sequence ID" value="TDD15125.1"/>
    <property type="molecule type" value="Genomic_DNA"/>
</dbReference>
<organism evidence="1 2">
    <name type="scientific">Nonomuraea diastatica</name>
    <dbReference type="NCBI Taxonomy" id="1848329"/>
    <lineage>
        <taxon>Bacteria</taxon>
        <taxon>Bacillati</taxon>
        <taxon>Actinomycetota</taxon>
        <taxon>Actinomycetes</taxon>
        <taxon>Streptosporangiales</taxon>
        <taxon>Streptosporangiaceae</taxon>
        <taxon>Nonomuraea</taxon>
    </lineage>
</organism>
<reference evidence="1 2" key="1">
    <citation type="submission" date="2019-03" db="EMBL/GenBank/DDBJ databases">
        <title>Draft genome sequences of novel Actinobacteria.</title>
        <authorList>
            <person name="Sahin N."/>
            <person name="Ay H."/>
            <person name="Saygin H."/>
        </authorList>
    </citation>
    <scope>NUCLEOTIDE SEQUENCE [LARGE SCALE GENOMIC DNA]</scope>
    <source>
        <strain evidence="1 2">KC712</strain>
    </source>
</reference>
<dbReference type="Proteomes" id="UP000294543">
    <property type="component" value="Unassembled WGS sequence"/>
</dbReference>
<dbReference type="RefSeq" id="WP_132515314.1">
    <property type="nucleotide sequence ID" value="NZ_SMKP01000131.1"/>
</dbReference>
<keyword evidence="2" id="KW-1185">Reference proteome</keyword>
<gene>
    <name evidence="1" type="ORF">E1294_35285</name>
</gene>
<evidence type="ECO:0000313" key="2">
    <source>
        <dbReference type="Proteomes" id="UP000294543"/>
    </source>
</evidence>
<sequence>MAGAKAAMLDAFLEEARLAGIEELDLTRLGLRLTAEGHAELLRRVAEVFEDFAGRTPLPGGQAYSLFFALYKDVSRDT</sequence>
<protein>
    <submittedName>
        <fullName evidence="1">Uncharacterized protein</fullName>
    </submittedName>
</protein>